<keyword evidence="4 8" id="KW-0521">NADP</keyword>
<keyword evidence="17" id="KW-1185">Reference proteome</keyword>
<evidence type="ECO:0000256" key="12">
    <source>
        <dbReference type="RuleBase" id="RU000584"/>
    </source>
</evidence>
<dbReference type="PANTHER" id="PTHR43013:SF1">
    <property type="entry name" value="GLUTAMYL-TRNA REDUCTASE"/>
    <property type="match status" value="1"/>
</dbReference>
<feature type="binding site" evidence="8 11">
    <location>
        <begin position="192"/>
        <end position="197"/>
    </location>
    <ligand>
        <name>NADP(+)</name>
        <dbReference type="ChEBI" id="CHEBI:58349"/>
    </ligand>
</feature>
<evidence type="ECO:0000313" key="16">
    <source>
        <dbReference type="EMBL" id="RNI28157.1"/>
    </source>
</evidence>
<evidence type="ECO:0000256" key="10">
    <source>
        <dbReference type="PIRSR" id="PIRSR000445-2"/>
    </source>
</evidence>
<dbReference type="AlphaFoldDB" id="A0A3M9MSH4"/>
<feature type="binding site" evidence="8 10">
    <location>
        <begin position="115"/>
        <end position="117"/>
    </location>
    <ligand>
        <name>substrate</name>
    </ligand>
</feature>
<dbReference type="Gene3D" id="3.30.460.30">
    <property type="entry name" value="Glutamyl-tRNA reductase, N-terminal domain"/>
    <property type="match status" value="1"/>
</dbReference>
<evidence type="ECO:0000259" key="14">
    <source>
        <dbReference type="Pfam" id="PF01488"/>
    </source>
</evidence>
<dbReference type="OrthoDB" id="110209at2"/>
<keyword evidence="5 8" id="KW-0560">Oxidoreductase</keyword>
<feature type="domain" description="Glutamyl-tRNA reductase N-terminal" evidence="15">
    <location>
        <begin position="8"/>
        <end position="157"/>
    </location>
</feature>
<feature type="binding site" evidence="8 10">
    <location>
        <position position="110"/>
    </location>
    <ligand>
        <name>substrate</name>
    </ligand>
</feature>
<keyword evidence="6 8" id="KW-0627">Porphyrin biosynthesis</keyword>
<dbReference type="InterPro" id="IPR036343">
    <property type="entry name" value="GluRdtase_N_sf"/>
</dbReference>
<evidence type="ECO:0000256" key="3">
    <source>
        <dbReference type="ARBA" id="ARBA00012970"/>
    </source>
</evidence>
<dbReference type="SUPFAM" id="SSF69742">
    <property type="entry name" value="Glutamyl tRNA-reductase catalytic, N-terminal domain"/>
    <property type="match status" value="1"/>
</dbReference>
<dbReference type="EMBL" id="RJJE01000017">
    <property type="protein sequence ID" value="RNI28157.1"/>
    <property type="molecule type" value="Genomic_DNA"/>
</dbReference>
<evidence type="ECO:0000256" key="9">
    <source>
        <dbReference type="PIRSR" id="PIRSR000445-1"/>
    </source>
</evidence>
<dbReference type="InterPro" id="IPR015896">
    <property type="entry name" value="4pyrrol_synth_GluRdtase_dimer"/>
</dbReference>
<dbReference type="NCBIfam" id="TIGR01035">
    <property type="entry name" value="hemA"/>
    <property type="match status" value="1"/>
</dbReference>
<evidence type="ECO:0000259" key="15">
    <source>
        <dbReference type="Pfam" id="PF05201"/>
    </source>
</evidence>
<dbReference type="Proteomes" id="UP000271010">
    <property type="component" value="Unassembled WGS sequence"/>
</dbReference>
<evidence type="ECO:0000256" key="2">
    <source>
        <dbReference type="ARBA" id="ARBA00005916"/>
    </source>
</evidence>
<dbReference type="GO" id="GO:0050661">
    <property type="term" value="F:NADP binding"/>
    <property type="evidence" value="ECO:0007669"/>
    <property type="project" value="InterPro"/>
</dbReference>
<comment type="subunit">
    <text evidence="8">Homodimer.</text>
</comment>
<dbReference type="RefSeq" id="WP_123134624.1">
    <property type="nucleotide sequence ID" value="NZ_RJJE01000017.1"/>
</dbReference>
<dbReference type="GO" id="GO:0019353">
    <property type="term" value="P:protoporphyrinogen IX biosynthetic process from glutamate"/>
    <property type="evidence" value="ECO:0007669"/>
    <property type="project" value="TreeGrafter"/>
</dbReference>
<evidence type="ECO:0000313" key="17">
    <source>
        <dbReference type="Proteomes" id="UP000271010"/>
    </source>
</evidence>
<dbReference type="Pfam" id="PF00745">
    <property type="entry name" value="GlutR_dimer"/>
    <property type="match status" value="1"/>
</dbReference>
<organism evidence="16 17">
    <name type="scientific">Rufibacter immobilis</name>
    <dbReference type="NCBI Taxonomy" id="1348778"/>
    <lineage>
        <taxon>Bacteria</taxon>
        <taxon>Pseudomonadati</taxon>
        <taxon>Bacteroidota</taxon>
        <taxon>Cytophagia</taxon>
        <taxon>Cytophagales</taxon>
        <taxon>Hymenobacteraceae</taxon>
        <taxon>Rufibacter</taxon>
    </lineage>
</organism>
<dbReference type="Pfam" id="PF01488">
    <property type="entry name" value="Shikimate_DH"/>
    <property type="match status" value="1"/>
</dbReference>
<dbReference type="SUPFAM" id="SSF69075">
    <property type="entry name" value="Glutamyl tRNA-reductase dimerization domain"/>
    <property type="match status" value="1"/>
</dbReference>
<dbReference type="GO" id="GO:0008883">
    <property type="term" value="F:glutamyl-tRNA reductase activity"/>
    <property type="evidence" value="ECO:0007669"/>
    <property type="project" value="UniProtKB-UniRule"/>
</dbReference>
<dbReference type="InterPro" id="IPR036291">
    <property type="entry name" value="NAD(P)-bd_dom_sf"/>
</dbReference>
<protein>
    <recommendedName>
        <fullName evidence="3 8">Glutamyl-tRNA reductase</fullName>
        <shortName evidence="8">GluTR</shortName>
        <ecNumber evidence="3 8">1.2.1.70</ecNumber>
    </recommendedName>
</protein>
<comment type="pathway">
    <text evidence="1 8 12">Porphyrin-containing compound metabolism; protoporphyrin-IX biosynthesis; 5-aminolevulinate from L-glutamyl-tRNA(Glu): step 1/2.</text>
</comment>
<evidence type="ECO:0000256" key="7">
    <source>
        <dbReference type="ARBA" id="ARBA00047464"/>
    </source>
</evidence>
<evidence type="ECO:0000256" key="6">
    <source>
        <dbReference type="ARBA" id="ARBA00023244"/>
    </source>
</evidence>
<comment type="domain">
    <text evidence="8">Possesses an unusual extended V-shaped dimeric structure with each monomer consisting of three distinct domains arranged along a curved 'spinal' alpha-helix. The N-terminal catalytic domain specifically recognizes the glutamate moiety of the substrate. The second domain is the NADPH-binding domain, and the third C-terminal domain is responsible for dimerization.</text>
</comment>
<evidence type="ECO:0000256" key="5">
    <source>
        <dbReference type="ARBA" id="ARBA00023002"/>
    </source>
</evidence>
<evidence type="ECO:0000256" key="4">
    <source>
        <dbReference type="ARBA" id="ARBA00022857"/>
    </source>
</evidence>
<dbReference type="PANTHER" id="PTHR43013">
    <property type="entry name" value="GLUTAMYL-TRNA REDUCTASE"/>
    <property type="match status" value="1"/>
</dbReference>
<comment type="function">
    <text evidence="8">Catalyzes the NADPH-dependent reduction of glutamyl-tRNA(Glu) to glutamate 1-semialdehyde (GSA).</text>
</comment>
<accession>A0A3M9MSH4</accession>
<comment type="miscellaneous">
    <text evidence="8">During catalysis, the active site Cys acts as a nucleophile attacking the alpha-carbonyl group of tRNA-bound glutamate with the formation of a thioester intermediate between enzyme and glutamate, and the concomitant release of tRNA(Glu). The thioester intermediate is finally reduced by direct hydride transfer from NADPH, to form the product GSA.</text>
</comment>
<dbReference type="EC" id="1.2.1.70" evidence="3 8"/>
<comment type="caution">
    <text evidence="8">Lacks conserved residue(s) required for the propagation of feature annotation.</text>
</comment>
<comment type="catalytic activity">
    <reaction evidence="7 8 12">
        <text>(S)-4-amino-5-oxopentanoate + tRNA(Glu) + NADP(+) = L-glutamyl-tRNA(Glu) + NADPH + H(+)</text>
        <dbReference type="Rhea" id="RHEA:12344"/>
        <dbReference type="Rhea" id="RHEA-COMP:9663"/>
        <dbReference type="Rhea" id="RHEA-COMP:9680"/>
        <dbReference type="ChEBI" id="CHEBI:15378"/>
        <dbReference type="ChEBI" id="CHEBI:57501"/>
        <dbReference type="ChEBI" id="CHEBI:57783"/>
        <dbReference type="ChEBI" id="CHEBI:58349"/>
        <dbReference type="ChEBI" id="CHEBI:78442"/>
        <dbReference type="ChEBI" id="CHEBI:78520"/>
        <dbReference type="EC" id="1.2.1.70"/>
    </reaction>
</comment>
<dbReference type="InterPro" id="IPR006151">
    <property type="entry name" value="Shikm_DH/Glu-tRNA_Rdtase"/>
</dbReference>
<feature type="binding site" evidence="8 10">
    <location>
        <position position="121"/>
    </location>
    <ligand>
        <name>substrate</name>
    </ligand>
</feature>
<dbReference type="UniPathway" id="UPA00251">
    <property type="reaction ID" value="UER00316"/>
</dbReference>
<dbReference type="SUPFAM" id="SSF51735">
    <property type="entry name" value="NAD(P)-binding Rossmann-fold domains"/>
    <property type="match status" value="1"/>
</dbReference>
<name>A0A3M9MSH4_9BACT</name>
<reference evidence="16 17" key="1">
    <citation type="submission" date="2018-11" db="EMBL/GenBank/DDBJ databases">
        <title>Rufibacter latericius sp. nov., isolated from water in Baiyang Lake.</title>
        <authorList>
            <person name="Yang Y."/>
        </authorList>
    </citation>
    <scope>NUCLEOTIDE SEQUENCE [LARGE SCALE GENOMIC DNA]</scope>
    <source>
        <strain evidence="16 17">MCC P1</strain>
    </source>
</reference>
<comment type="similarity">
    <text evidence="2 8 12">Belongs to the glutamyl-tRNA reductase family.</text>
</comment>
<evidence type="ECO:0000256" key="11">
    <source>
        <dbReference type="PIRSR" id="PIRSR000445-3"/>
    </source>
</evidence>
<feature type="domain" description="Quinate/shikimate 5-dehydrogenase/glutamyl-tRNA reductase" evidence="14">
    <location>
        <begin position="181"/>
        <end position="302"/>
    </location>
</feature>
<dbReference type="PIRSF" id="PIRSF000445">
    <property type="entry name" value="4pyrrol_synth_GluRdtase"/>
    <property type="match status" value="1"/>
</dbReference>
<dbReference type="InterPro" id="IPR015895">
    <property type="entry name" value="4pyrrol_synth_GluRdtase_N"/>
</dbReference>
<evidence type="ECO:0000259" key="13">
    <source>
        <dbReference type="Pfam" id="PF00745"/>
    </source>
</evidence>
<dbReference type="Gene3D" id="3.40.50.720">
    <property type="entry name" value="NAD(P)-binding Rossmann-like Domain"/>
    <property type="match status" value="1"/>
</dbReference>
<comment type="caution">
    <text evidence="16">The sequence shown here is derived from an EMBL/GenBank/DDBJ whole genome shotgun (WGS) entry which is preliminary data.</text>
</comment>
<gene>
    <name evidence="8 16" type="primary">hemA</name>
    <name evidence="16" type="ORF">EFA69_18975</name>
</gene>
<feature type="domain" description="Tetrapyrrole biosynthesis glutamyl-tRNA reductase dimerisation" evidence="13">
    <location>
        <begin position="319"/>
        <end position="411"/>
    </location>
</feature>
<dbReference type="Pfam" id="PF05201">
    <property type="entry name" value="GlutR_N"/>
    <property type="match status" value="1"/>
</dbReference>
<dbReference type="InterPro" id="IPR036453">
    <property type="entry name" value="GluRdtase_dimer_dom_sf"/>
</dbReference>
<sequence length="412" mass="45452">MNTLQALSLSHQTAAVQYREALQFTDAEAAAFLQSLQEKSLVAGAVLVTTCNRTEVYFEAEGPSTAQVLEELLAFKNIGKPEVYLSLFQHFTQSQEAFRYLLEVGIGLRSQVLGDRQIIGQLKESYGRANELKATSPLLHHAFQSLFKTHKRVHNETSFRAGASSVGYAALERVTDFFPRQSLAQKNLLIIGTGQLGTDVAKYAASFGFTHITLTNRSIEKAEALASTVNGQVLPFTDMEGQLERFDVMISCVSGGQVISLPTLQNLPQKKRVLLDLAVPLSIPAEAELISGISLVNMDDITSRTQAVQKLRETSIADVQRIIEEEAQEFEAWLQDLPVAHTLQELKRLLAHVVETEVQHRINSSGDKTPSPALANTTLNQLLRRPAGILKNTQGSDRKLLLESLQTLFQLS</sequence>
<evidence type="ECO:0000256" key="8">
    <source>
        <dbReference type="HAMAP-Rule" id="MF_00087"/>
    </source>
</evidence>
<dbReference type="HAMAP" id="MF_00087">
    <property type="entry name" value="Glu_tRNA_reductase"/>
    <property type="match status" value="1"/>
</dbReference>
<proteinExistence type="inferred from homology"/>
<dbReference type="InterPro" id="IPR000343">
    <property type="entry name" value="4pyrrol_synth_GluRdtase"/>
</dbReference>
<evidence type="ECO:0000256" key="1">
    <source>
        <dbReference type="ARBA" id="ARBA00005059"/>
    </source>
</evidence>
<feature type="active site" description="Nucleophile" evidence="8 9">
    <location>
        <position position="51"/>
    </location>
</feature>
<feature type="binding site" evidence="8 10">
    <location>
        <begin position="50"/>
        <end position="53"/>
    </location>
    <ligand>
        <name>substrate</name>
    </ligand>
</feature>